<evidence type="ECO:0000313" key="2">
    <source>
        <dbReference type="EMBL" id="KZV45903.1"/>
    </source>
</evidence>
<evidence type="ECO:0000256" key="1">
    <source>
        <dbReference type="SAM" id="MobiDB-lite"/>
    </source>
</evidence>
<keyword evidence="3" id="KW-1185">Reference proteome</keyword>
<accession>A0A2Z7CGY6</accession>
<feature type="compositionally biased region" description="Basic and acidic residues" evidence="1">
    <location>
        <begin position="201"/>
        <end position="215"/>
    </location>
</feature>
<organism evidence="2 3">
    <name type="scientific">Dorcoceras hygrometricum</name>
    <dbReference type="NCBI Taxonomy" id="472368"/>
    <lineage>
        <taxon>Eukaryota</taxon>
        <taxon>Viridiplantae</taxon>
        <taxon>Streptophyta</taxon>
        <taxon>Embryophyta</taxon>
        <taxon>Tracheophyta</taxon>
        <taxon>Spermatophyta</taxon>
        <taxon>Magnoliopsida</taxon>
        <taxon>eudicotyledons</taxon>
        <taxon>Gunneridae</taxon>
        <taxon>Pentapetalae</taxon>
        <taxon>asterids</taxon>
        <taxon>lamiids</taxon>
        <taxon>Lamiales</taxon>
        <taxon>Gesneriaceae</taxon>
        <taxon>Didymocarpoideae</taxon>
        <taxon>Trichosporeae</taxon>
        <taxon>Loxocarpinae</taxon>
        <taxon>Dorcoceras</taxon>
    </lineage>
</organism>
<dbReference type="AlphaFoldDB" id="A0A2Z7CGY6"/>
<dbReference type="EMBL" id="KQ995753">
    <property type="protein sequence ID" value="KZV45903.1"/>
    <property type="molecule type" value="Genomic_DNA"/>
</dbReference>
<reference evidence="2 3" key="1">
    <citation type="journal article" date="2015" name="Proc. Natl. Acad. Sci. U.S.A.">
        <title>The resurrection genome of Boea hygrometrica: A blueprint for survival of dehydration.</title>
        <authorList>
            <person name="Xiao L."/>
            <person name="Yang G."/>
            <person name="Zhang L."/>
            <person name="Yang X."/>
            <person name="Zhao S."/>
            <person name="Ji Z."/>
            <person name="Zhou Q."/>
            <person name="Hu M."/>
            <person name="Wang Y."/>
            <person name="Chen M."/>
            <person name="Xu Y."/>
            <person name="Jin H."/>
            <person name="Xiao X."/>
            <person name="Hu G."/>
            <person name="Bao F."/>
            <person name="Hu Y."/>
            <person name="Wan P."/>
            <person name="Li L."/>
            <person name="Deng X."/>
            <person name="Kuang T."/>
            <person name="Xiang C."/>
            <person name="Zhu J.K."/>
            <person name="Oliver M.J."/>
            <person name="He Y."/>
        </authorList>
    </citation>
    <scope>NUCLEOTIDE SEQUENCE [LARGE SCALE GENOMIC DNA]</scope>
    <source>
        <strain evidence="3">cv. XS01</strain>
    </source>
</reference>
<gene>
    <name evidence="2" type="ORF">F511_35496</name>
</gene>
<name>A0A2Z7CGY6_9LAMI</name>
<feature type="compositionally biased region" description="Low complexity" evidence="1">
    <location>
        <begin position="17"/>
        <end position="36"/>
    </location>
</feature>
<feature type="region of interest" description="Disordered" evidence="1">
    <location>
        <begin position="201"/>
        <end position="230"/>
    </location>
</feature>
<protein>
    <submittedName>
        <fullName evidence="2">Uncharacterized protein</fullName>
    </submittedName>
</protein>
<evidence type="ECO:0000313" key="3">
    <source>
        <dbReference type="Proteomes" id="UP000250235"/>
    </source>
</evidence>
<proteinExistence type="predicted"/>
<dbReference type="Proteomes" id="UP000250235">
    <property type="component" value="Unassembled WGS sequence"/>
</dbReference>
<feature type="region of interest" description="Disordered" evidence="1">
    <location>
        <begin position="1"/>
        <end position="96"/>
    </location>
</feature>
<feature type="compositionally biased region" description="Basic residues" evidence="1">
    <location>
        <begin position="43"/>
        <end position="75"/>
    </location>
</feature>
<sequence>MGSAKMVKAMQEEARASGEAGPPKKAAKKTPASSSADQETRREKRAKKKAASIRGRGARRPPKQQGSRRPRRTCPRKLPTGRQSLPSPGILPRGGGPRGSPLLILLQTPWDIQVLAGAEDIEAVGHFAANIASAIAWGGEVVKRLTRARRTVRASRQKFDEAMGQHAEVVAWLEELEALRAREEREAKAQVEALETELNAEKEARRAEKEAREALEAELQTAGARAEQAKEDFLKSPEFDALLAKRAWDYFRDGF</sequence>